<organism evidence="1">
    <name type="scientific">marine sediment metagenome</name>
    <dbReference type="NCBI Taxonomy" id="412755"/>
    <lineage>
        <taxon>unclassified sequences</taxon>
        <taxon>metagenomes</taxon>
        <taxon>ecological metagenomes</taxon>
    </lineage>
</organism>
<evidence type="ECO:0000313" key="1">
    <source>
        <dbReference type="EMBL" id="KKK76269.1"/>
    </source>
</evidence>
<accession>A0A0F9ACP5</accession>
<reference evidence="1" key="1">
    <citation type="journal article" date="2015" name="Nature">
        <title>Complex archaea that bridge the gap between prokaryotes and eukaryotes.</title>
        <authorList>
            <person name="Spang A."/>
            <person name="Saw J.H."/>
            <person name="Jorgensen S.L."/>
            <person name="Zaremba-Niedzwiedzka K."/>
            <person name="Martijn J."/>
            <person name="Lind A.E."/>
            <person name="van Eijk R."/>
            <person name="Schleper C."/>
            <person name="Guy L."/>
            <person name="Ettema T.J."/>
        </authorList>
    </citation>
    <scope>NUCLEOTIDE SEQUENCE</scope>
</reference>
<protein>
    <submittedName>
        <fullName evidence="1">Uncharacterized protein</fullName>
    </submittedName>
</protein>
<dbReference type="AlphaFoldDB" id="A0A0F9ACP5"/>
<comment type="caution">
    <text evidence="1">The sequence shown here is derived from an EMBL/GenBank/DDBJ whole genome shotgun (WGS) entry which is preliminary data.</text>
</comment>
<proteinExistence type="predicted"/>
<name>A0A0F9ACP5_9ZZZZ</name>
<dbReference type="Gene3D" id="3.60.15.10">
    <property type="entry name" value="Ribonuclease Z/Hydroxyacylglutathione hydrolase-like"/>
    <property type="match status" value="1"/>
</dbReference>
<feature type="non-terminal residue" evidence="1">
    <location>
        <position position="75"/>
    </location>
</feature>
<dbReference type="EMBL" id="LAZR01055478">
    <property type="protein sequence ID" value="KKK76269.1"/>
    <property type="molecule type" value="Genomic_DNA"/>
</dbReference>
<sequence>MVIAGETTGTRRGLREPVRVTSASYWVLMAEIREAQGDRLPEGVERVRASNPSSLTLSGTNTYLLGEPAWVIDPG</sequence>
<gene>
    <name evidence="1" type="ORF">LCGC14_2865370</name>
</gene>
<dbReference type="InterPro" id="IPR036866">
    <property type="entry name" value="RibonucZ/Hydroxyglut_hydro"/>
</dbReference>